<dbReference type="Pfam" id="PF13452">
    <property type="entry name" value="FAS1_DH_region"/>
    <property type="match status" value="1"/>
</dbReference>
<proteinExistence type="predicted"/>
<dbReference type="CDD" id="cd03441">
    <property type="entry name" value="R_hydratase_like"/>
    <property type="match status" value="1"/>
</dbReference>
<dbReference type="RefSeq" id="WP_260723748.1">
    <property type="nucleotide sequence ID" value="NZ_BAAABS010000011.1"/>
</dbReference>
<evidence type="ECO:0000259" key="1">
    <source>
        <dbReference type="Pfam" id="PF13452"/>
    </source>
</evidence>
<dbReference type="EMBL" id="CP073721">
    <property type="protein sequence ID" value="UWZ34431.1"/>
    <property type="molecule type" value="Genomic_DNA"/>
</dbReference>
<sequence>MSEPLVTPELAALVGTVVEQHRGEVCATEFQRYAAAVGDHNPLYFDRDAAAAAGHPDVVMPPMFVTYVVAPVADLADLRPDGIPVDRGRPIPLPGKRMAGGQEAEYHAWAYPGDTLTATTRIGGIVEKQGRSGRFVVLTREISFENQRGELVAVVRRSTIVRPEE</sequence>
<dbReference type="SUPFAM" id="SSF54637">
    <property type="entry name" value="Thioesterase/thiol ester dehydrase-isomerase"/>
    <property type="match status" value="1"/>
</dbReference>
<dbReference type="Gene3D" id="3.10.129.10">
    <property type="entry name" value="Hotdog Thioesterase"/>
    <property type="match status" value="1"/>
</dbReference>
<keyword evidence="3" id="KW-1185">Reference proteome</keyword>
<evidence type="ECO:0000313" key="3">
    <source>
        <dbReference type="Proteomes" id="UP001058271"/>
    </source>
</evidence>
<organism evidence="2 3">
    <name type="scientific">Dactylosporangium roseum</name>
    <dbReference type="NCBI Taxonomy" id="47989"/>
    <lineage>
        <taxon>Bacteria</taxon>
        <taxon>Bacillati</taxon>
        <taxon>Actinomycetota</taxon>
        <taxon>Actinomycetes</taxon>
        <taxon>Micromonosporales</taxon>
        <taxon>Micromonosporaceae</taxon>
        <taxon>Dactylosporangium</taxon>
    </lineage>
</organism>
<gene>
    <name evidence="2" type="ORF">Drose_24770</name>
</gene>
<dbReference type="InterPro" id="IPR039569">
    <property type="entry name" value="FAS1-like_DH_region"/>
</dbReference>
<dbReference type="Proteomes" id="UP001058271">
    <property type="component" value="Chromosome"/>
</dbReference>
<dbReference type="InterPro" id="IPR029069">
    <property type="entry name" value="HotDog_dom_sf"/>
</dbReference>
<feature type="domain" description="FAS1-like dehydratase" evidence="1">
    <location>
        <begin position="12"/>
        <end position="153"/>
    </location>
</feature>
<evidence type="ECO:0000313" key="2">
    <source>
        <dbReference type="EMBL" id="UWZ34431.1"/>
    </source>
</evidence>
<reference evidence="2" key="1">
    <citation type="submission" date="2021-04" db="EMBL/GenBank/DDBJ databases">
        <title>Biosynthetic gene clusters of Dactylosporangioum roseum.</title>
        <authorList>
            <person name="Hartkoorn R.C."/>
            <person name="Beaudoing E."/>
            <person name="Hot D."/>
            <person name="Moureu S."/>
        </authorList>
    </citation>
    <scope>NUCLEOTIDE SEQUENCE</scope>
    <source>
        <strain evidence="2">NRRL B-16295</strain>
    </source>
</reference>
<accession>A0ABY5YXE0</accession>
<name>A0ABY5YXE0_9ACTN</name>
<protein>
    <submittedName>
        <fullName evidence="2">MaoC family dehydratase N-terminal domain-containing protein</fullName>
    </submittedName>
</protein>